<organism evidence="1 2">
    <name type="scientific">Gossypium klotzschianum</name>
    <dbReference type="NCBI Taxonomy" id="34286"/>
    <lineage>
        <taxon>Eukaryota</taxon>
        <taxon>Viridiplantae</taxon>
        <taxon>Streptophyta</taxon>
        <taxon>Embryophyta</taxon>
        <taxon>Tracheophyta</taxon>
        <taxon>Spermatophyta</taxon>
        <taxon>Magnoliopsida</taxon>
        <taxon>eudicotyledons</taxon>
        <taxon>Gunneridae</taxon>
        <taxon>Pentapetalae</taxon>
        <taxon>rosids</taxon>
        <taxon>malvids</taxon>
        <taxon>Malvales</taxon>
        <taxon>Malvaceae</taxon>
        <taxon>Malvoideae</taxon>
        <taxon>Gossypium</taxon>
    </lineage>
</organism>
<name>A0A7J8UTM0_9ROSI</name>
<evidence type="ECO:0000313" key="1">
    <source>
        <dbReference type="EMBL" id="MBA0653584.1"/>
    </source>
</evidence>
<comment type="caution">
    <text evidence="1">The sequence shown here is derived from an EMBL/GenBank/DDBJ whole genome shotgun (WGS) entry which is preliminary data.</text>
</comment>
<dbReference type="EMBL" id="JABFAB010000007">
    <property type="protein sequence ID" value="MBA0653584.1"/>
    <property type="molecule type" value="Genomic_DNA"/>
</dbReference>
<dbReference type="OrthoDB" id="1002340at2759"/>
<dbReference type="Proteomes" id="UP000593573">
    <property type="component" value="Unassembled WGS sequence"/>
</dbReference>
<gene>
    <name evidence="1" type="ORF">Goklo_020742</name>
</gene>
<protein>
    <recommendedName>
        <fullName evidence="3">Zinc knuckle CX2CX4HX4C domain-containing protein</fullName>
    </recommendedName>
</protein>
<evidence type="ECO:0008006" key="3">
    <source>
        <dbReference type="Google" id="ProtNLM"/>
    </source>
</evidence>
<dbReference type="PANTHER" id="PTHR31286:SF173">
    <property type="entry name" value="DUF4283 DOMAIN-CONTAINING PROTEIN"/>
    <property type="match status" value="1"/>
</dbReference>
<keyword evidence="2" id="KW-1185">Reference proteome</keyword>
<accession>A0A7J8UTM0</accession>
<dbReference type="PANTHER" id="PTHR31286">
    <property type="entry name" value="GLYCINE-RICH CELL WALL STRUCTURAL PROTEIN 1.8-LIKE"/>
    <property type="match status" value="1"/>
</dbReference>
<sequence length="86" mass="9921">MNTDSRTRRGFARMAIYVNLEKPLVSQILINGRPQKVEYESLSTIYFHCGRYGHVENICNFRIPDSTVEVSIDSFVITPENKKLNV</sequence>
<proteinExistence type="predicted"/>
<dbReference type="InterPro" id="IPR040256">
    <property type="entry name" value="At4g02000-like"/>
</dbReference>
<reference evidence="1 2" key="1">
    <citation type="journal article" date="2019" name="Genome Biol. Evol.">
        <title>Insights into the evolution of the New World diploid cottons (Gossypium, subgenus Houzingenia) based on genome sequencing.</title>
        <authorList>
            <person name="Grover C.E."/>
            <person name="Arick M.A. 2nd"/>
            <person name="Thrash A."/>
            <person name="Conover J.L."/>
            <person name="Sanders W.S."/>
            <person name="Peterson D.G."/>
            <person name="Frelichowski J.E."/>
            <person name="Scheffler J.A."/>
            <person name="Scheffler B.E."/>
            <person name="Wendel J.F."/>
        </authorList>
    </citation>
    <scope>NUCLEOTIDE SEQUENCE [LARGE SCALE GENOMIC DNA]</scope>
    <source>
        <strain evidence="1">57</strain>
        <tissue evidence="1">Leaf</tissue>
    </source>
</reference>
<evidence type="ECO:0000313" key="2">
    <source>
        <dbReference type="Proteomes" id="UP000593573"/>
    </source>
</evidence>
<dbReference type="AlphaFoldDB" id="A0A7J8UTM0"/>